<dbReference type="EMBL" id="JAXIOK010000012">
    <property type="protein sequence ID" value="KAK4759045.1"/>
    <property type="molecule type" value="Genomic_DNA"/>
</dbReference>
<evidence type="ECO:0000313" key="4">
    <source>
        <dbReference type="EMBL" id="KAK4759045.1"/>
    </source>
</evidence>
<dbReference type="GO" id="GO:0015030">
    <property type="term" value="C:Cajal body"/>
    <property type="evidence" value="ECO:0007669"/>
    <property type="project" value="TreeGrafter"/>
</dbReference>
<dbReference type="Pfam" id="PF23086">
    <property type="entry name" value="Tudor_Coilin"/>
    <property type="match status" value="1"/>
</dbReference>
<dbReference type="Pfam" id="PF15862">
    <property type="entry name" value="Coilin_N"/>
    <property type="match status" value="1"/>
</dbReference>
<feature type="domain" description="Coilin N-terminal" evidence="2">
    <location>
        <begin position="4"/>
        <end position="184"/>
    </location>
</feature>
<evidence type="ECO:0000313" key="5">
    <source>
        <dbReference type="Proteomes" id="UP001345219"/>
    </source>
</evidence>
<evidence type="ECO:0000259" key="3">
    <source>
        <dbReference type="Pfam" id="PF23086"/>
    </source>
</evidence>
<dbReference type="InterPro" id="IPR024822">
    <property type="entry name" value="Coilin"/>
</dbReference>
<feature type="domain" description="Coilin tudor" evidence="3">
    <location>
        <begin position="548"/>
        <end position="640"/>
    </location>
</feature>
<dbReference type="InterPro" id="IPR056398">
    <property type="entry name" value="Tudor_Coilin"/>
</dbReference>
<feature type="compositionally biased region" description="Polar residues" evidence="1">
    <location>
        <begin position="287"/>
        <end position="307"/>
    </location>
</feature>
<dbReference type="Proteomes" id="UP001345219">
    <property type="component" value="Chromosome 15"/>
</dbReference>
<feature type="compositionally biased region" description="Polar residues" evidence="1">
    <location>
        <begin position="178"/>
        <end position="189"/>
    </location>
</feature>
<evidence type="ECO:0000256" key="1">
    <source>
        <dbReference type="SAM" id="MobiDB-lite"/>
    </source>
</evidence>
<feature type="compositionally biased region" description="Basic and acidic residues" evidence="1">
    <location>
        <begin position="708"/>
        <end position="717"/>
    </location>
</feature>
<name>A0AAN7K1E7_9MYRT</name>
<dbReference type="GO" id="GO:0030619">
    <property type="term" value="F:U1 snRNA binding"/>
    <property type="evidence" value="ECO:0007669"/>
    <property type="project" value="TreeGrafter"/>
</dbReference>
<feature type="region of interest" description="Disordered" evidence="1">
    <location>
        <begin position="535"/>
        <end position="557"/>
    </location>
</feature>
<feature type="compositionally biased region" description="Basic residues" evidence="1">
    <location>
        <begin position="326"/>
        <end position="339"/>
    </location>
</feature>
<feature type="compositionally biased region" description="Basic and acidic residues" evidence="1">
    <location>
        <begin position="225"/>
        <end position="236"/>
    </location>
</feature>
<feature type="region of interest" description="Disordered" evidence="1">
    <location>
        <begin position="133"/>
        <end position="414"/>
    </location>
</feature>
<feature type="compositionally biased region" description="Basic and acidic residues" evidence="1">
    <location>
        <begin position="199"/>
        <end position="217"/>
    </location>
</feature>
<feature type="compositionally biased region" description="Polar residues" evidence="1">
    <location>
        <begin position="356"/>
        <end position="378"/>
    </location>
</feature>
<dbReference type="GO" id="GO:0030620">
    <property type="term" value="F:U2 snRNA binding"/>
    <property type="evidence" value="ECO:0007669"/>
    <property type="project" value="TreeGrafter"/>
</dbReference>
<dbReference type="GO" id="GO:0000387">
    <property type="term" value="P:spliceosomal snRNP assembly"/>
    <property type="evidence" value="ECO:0007669"/>
    <property type="project" value="TreeGrafter"/>
</dbReference>
<gene>
    <name evidence="4" type="ORF">SAY87_020346</name>
</gene>
<sequence length="747" mass="84337">MEGVRVRVQFEDPRILRKCQRKEGLQQSWVMLRPRHKTISDLSDHLLQVFKLQESCPRGLILSMDGFVLPPFETTSVLTDKDVVWVKRKVKNFTGTARLCDEKNPLKALEIADTQPVDTKFQLLAKEDFVKETGGYGSEPEEDEDEPFSNNANEGADAKKRKASRKLKSPKRKKSRLTNVEESQATSEDAGNDAAMKAILKDSQLDNDKISHNKVKNDVASTSKNAREPSRIEKSAPKKKAWKSPEACGDAGNKKPATKLDRHQDDTVSLEDNQLEKDEYSHKVKNNLANATETDNKITVSSQSLSQEKGKGNVDASPIPSEIKRFPSRSARRKKLKRQWQREMRKIGEKEGGQRAQYSGENDSSQEFLNNNEQTLTSQEDHRRSGEQQLHQSQTVTASNDTRNQQFHLDKQSNDMIVPIEIRPGHIRFEPLDEDAGQQLQKTSVPVTTFQWNGVTDKKKGQKWGKERAATKWTDKGYQKTKWTDDDSNKTNWTYNNYQKTEWTVADSQNTAWNDSNHKEPEWNKNQNINLEPSHQVSQGKETHPSDSTDFTKLSPYGTVPQEGDVVAYRLIELSSSWTPEISPFRVGKISSYNQGSKMTRLVPVPEHPFNLENTDKSLYGEDGSLEVDFTTLIEVRSLNPNKTEAEVAVVGQIDGITGEDSNAVSGTRETITNEGNQAHAQENGEADVWEEITQALSAKKAQLSQDDGWKRKEDPAKLTPPASYRGWRRGALGPIMAHLRAQNAML</sequence>
<reference evidence="4 5" key="1">
    <citation type="journal article" date="2023" name="Hortic Res">
        <title>Pangenome of water caltrop reveals structural variations and asymmetric subgenome divergence after allopolyploidization.</title>
        <authorList>
            <person name="Zhang X."/>
            <person name="Chen Y."/>
            <person name="Wang L."/>
            <person name="Yuan Y."/>
            <person name="Fang M."/>
            <person name="Shi L."/>
            <person name="Lu R."/>
            <person name="Comes H.P."/>
            <person name="Ma Y."/>
            <person name="Chen Y."/>
            <person name="Huang G."/>
            <person name="Zhou Y."/>
            <person name="Zheng Z."/>
            <person name="Qiu Y."/>
        </authorList>
    </citation>
    <scope>NUCLEOTIDE SEQUENCE [LARGE SCALE GENOMIC DNA]</scope>
    <source>
        <tissue evidence="4">Roots</tissue>
    </source>
</reference>
<evidence type="ECO:0000259" key="2">
    <source>
        <dbReference type="Pfam" id="PF15862"/>
    </source>
</evidence>
<feature type="compositionally biased region" description="Polar residues" evidence="1">
    <location>
        <begin position="387"/>
        <end position="407"/>
    </location>
</feature>
<evidence type="ECO:0008006" key="6">
    <source>
        <dbReference type="Google" id="ProtNLM"/>
    </source>
</evidence>
<accession>A0AAN7K1E7</accession>
<dbReference type="PANTHER" id="PTHR15197:SF0">
    <property type="entry name" value="COILIN"/>
    <property type="match status" value="1"/>
</dbReference>
<dbReference type="PANTHER" id="PTHR15197">
    <property type="entry name" value="COILIN P80"/>
    <property type="match status" value="1"/>
</dbReference>
<organism evidence="4 5">
    <name type="scientific">Trapa incisa</name>
    <dbReference type="NCBI Taxonomy" id="236973"/>
    <lineage>
        <taxon>Eukaryota</taxon>
        <taxon>Viridiplantae</taxon>
        <taxon>Streptophyta</taxon>
        <taxon>Embryophyta</taxon>
        <taxon>Tracheophyta</taxon>
        <taxon>Spermatophyta</taxon>
        <taxon>Magnoliopsida</taxon>
        <taxon>eudicotyledons</taxon>
        <taxon>Gunneridae</taxon>
        <taxon>Pentapetalae</taxon>
        <taxon>rosids</taxon>
        <taxon>malvids</taxon>
        <taxon>Myrtales</taxon>
        <taxon>Lythraceae</taxon>
        <taxon>Trapa</taxon>
    </lineage>
</organism>
<dbReference type="InterPro" id="IPR031722">
    <property type="entry name" value="Coilin_N"/>
</dbReference>
<feature type="compositionally biased region" description="Basic residues" evidence="1">
    <location>
        <begin position="159"/>
        <end position="176"/>
    </location>
</feature>
<protein>
    <recommendedName>
        <fullName evidence="6">Coilin</fullName>
    </recommendedName>
</protein>
<comment type="caution">
    <text evidence="4">The sequence shown here is derived from an EMBL/GenBank/DDBJ whole genome shotgun (WGS) entry which is preliminary data.</text>
</comment>
<dbReference type="AlphaFoldDB" id="A0AAN7K1E7"/>
<proteinExistence type="predicted"/>
<keyword evidence="5" id="KW-1185">Reference proteome</keyword>
<feature type="compositionally biased region" description="Basic and acidic residues" evidence="1">
    <location>
        <begin position="340"/>
        <end position="353"/>
    </location>
</feature>
<feature type="region of interest" description="Disordered" evidence="1">
    <location>
        <begin position="701"/>
        <end position="724"/>
    </location>
</feature>